<protein>
    <recommendedName>
        <fullName evidence="3">Sugar ABC transporter substrate-binding protein</fullName>
    </recommendedName>
</protein>
<dbReference type="AlphaFoldDB" id="A0A419T3D0"/>
<dbReference type="OrthoDB" id="1954055at2"/>
<name>A0A419T3D0_9FIRM</name>
<dbReference type="Pfam" id="PF13416">
    <property type="entry name" value="SBP_bac_8"/>
    <property type="match status" value="1"/>
</dbReference>
<dbReference type="PROSITE" id="PS51257">
    <property type="entry name" value="PROKAR_LIPOPROTEIN"/>
    <property type="match status" value="1"/>
</dbReference>
<dbReference type="SUPFAM" id="SSF53850">
    <property type="entry name" value="Periplasmic binding protein-like II"/>
    <property type="match status" value="1"/>
</dbReference>
<proteinExistence type="predicted"/>
<dbReference type="InterPro" id="IPR006059">
    <property type="entry name" value="SBP"/>
</dbReference>
<sequence>MKKLLILVLIISIVLMIGCTVENIVSNSEIHKHNEITIVTYNDTYKKYPVLQGYIDKFQLETGIKVKIDAIEANTYDDYIKKLNTKLYFKKGPTLILFSESENYSKYIDNGVALNVKGRINNYKKIYNSLKYKDSFVPIGMTYVATILNKNLLEELGMKEPNFNWTNKEYLHIKKKWLEEEPRYFNITEYKDIVVNPLNRLEIIDKDKKIVTLNNLKVKNVIKDAQKKIFSDNYIINSKYSYMDYYEMFFDYDSDKYLKSMRKDYHYENRNKVLKYRFGINGLKTLVTSTKMKKENLLILPRIDKDIGLKTWGFIVNKNGKNVEIGMKFLDGLLSDEVQLLMFNFSTYGGYPVNKNIEDKISKIERKNNVSKKAIELRKYILKKIKAGIYKPYRQIDSVKYEFQLMLHKDLMKLIFTDKLYTDEELSMELQKLENKYNIWLNE</sequence>
<dbReference type="Gene3D" id="3.40.190.10">
    <property type="entry name" value="Periplasmic binding protein-like II"/>
    <property type="match status" value="1"/>
</dbReference>
<dbReference type="RefSeq" id="WP_120169052.1">
    <property type="nucleotide sequence ID" value="NZ_MCIB01000014.1"/>
</dbReference>
<evidence type="ECO:0000313" key="2">
    <source>
        <dbReference type="Proteomes" id="UP000284177"/>
    </source>
</evidence>
<evidence type="ECO:0000313" key="1">
    <source>
        <dbReference type="EMBL" id="RKD31955.1"/>
    </source>
</evidence>
<dbReference type="EMBL" id="MCIB01000014">
    <property type="protein sequence ID" value="RKD31955.1"/>
    <property type="molecule type" value="Genomic_DNA"/>
</dbReference>
<keyword evidence="2" id="KW-1185">Reference proteome</keyword>
<evidence type="ECO:0008006" key="3">
    <source>
        <dbReference type="Google" id="ProtNLM"/>
    </source>
</evidence>
<organism evidence="1 2">
    <name type="scientific">Thermohalobacter berrensis</name>
    <dbReference type="NCBI Taxonomy" id="99594"/>
    <lineage>
        <taxon>Bacteria</taxon>
        <taxon>Bacillati</taxon>
        <taxon>Bacillota</taxon>
        <taxon>Tissierellia</taxon>
        <taxon>Tissierellales</taxon>
        <taxon>Thermohalobacteraceae</taxon>
        <taxon>Thermohalobacter</taxon>
    </lineage>
</organism>
<accession>A0A419T3D0</accession>
<dbReference type="Proteomes" id="UP000284177">
    <property type="component" value="Unassembled WGS sequence"/>
</dbReference>
<comment type="caution">
    <text evidence="1">The sequence shown here is derived from an EMBL/GenBank/DDBJ whole genome shotgun (WGS) entry which is preliminary data.</text>
</comment>
<gene>
    <name evidence="1" type="ORF">BET03_11790</name>
</gene>
<reference evidence="1 2" key="1">
    <citation type="submission" date="2016-08" db="EMBL/GenBank/DDBJ databases">
        <title>Novel Firmicutes and Novel Genomes.</title>
        <authorList>
            <person name="Poppleton D.I."/>
            <person name="Gribaldo S."/>
        </authorList>
    </citation>
    <scope>NUCLEOTIDE SEQUENCE [LARGE SCALE GENOMIC DNA]</scope>
    <source>
        <strain evidence="1 2">CTT3</strain>
    </source>
</reference>